<dbReference type="InterPro" id="IPR036878">
    <property type="entry name" value="Glu_permease_IIB"/>
</dbReference>
<evidence type="ECO:0000256" key="10">
    <source>
        <dbReference type="ARBA" id="ARBA00023136"/>
    </source>
</evidence>
<dbReference type="PATRIC" id="fig|1158609.3.peg.160"/>
<keyword evidence="10 12" id="KW-0472">Membrane</keyword>
<feature type="transmembrane region" description="Helical" evidence="12">
    <location>
        <begin position="139"/>
        <end position="158"/>
    </location>
</feature>
<keyword evidence="4" id="KW-0762">Sugar transport</keyword>
<feature type="transmembrane region" description="Helical" evidence="12">
    <location>
        <begin position="16"/>
        <end position="37"/>
    </location>
</feature>
<evidence type="ECO:0000256" key="2">
    <source>
        <dbReference type="ARBA" id="ARBA00022448"/>
    </source>
</evidence>
<dbReference type="EMBL" id="AJAS01000002">
    <property type="protein sequence ID" value="EOI06831.1"/>
    <property type="molecule type" value="Genomic_DNA"/>
</dbReference>
<dbReference type="GO" id="GO:0008982">
    <property type="term" value="F:protein-N(PI)-phosphohistidine-sugar phosphotransferase activity"/>
    <property type="evidence" value="ECO:0007669"/>
    <property type="project" value="InterPro"/>
</dbReference>
<reference evidence="16 18" key="1">
    <citation type="submission" date="2013-02" db="EMBL/GenBank/DDBJ databases">
        <title>The Genome Sequence of Enterococcus moraviensis BAA-383.</title>
        <authorList>
            <consortium name="The Broad Institute Genome Sequencing Platform"/>
            <consortium name="The Broad Institute Genome Sequencing Center for Infectious Disease"/>
            <person name="Earl A.M."/>
            <person name="Gilmore M.S."/>
            <person name="Lebreton F."/>
            <person name="Walker B."/>
            <person name="Young S.K."/>
            <person name="Zeng Q."/>
            <person name="Gargeya S."/>
            <person name="Fitzgerald M."/>
            <person name="Haas B."/>
            <person name="Abouelleil A."/>
            <person name="Alvarado L."/>
            <person name="Arachchi H.M."/>
            <person name="Berlin A.M."/>
            <person name="Chapman S.B."/>
            <person name="Dewar J."/>
            <person name="Goldberg J."/>
            <person name="Griggs A."/>
            <person name="Gujja S."/>
            <person name="Hansen M."/>
            <person name="Howarth C."/>
            <person name="Imamovic A."/>
            <person name="Larimer J."/>
            <person name="McCowan C."/>
            <person name="Murphy C."/>
            <person name="Neiman D."/>
            <person name="Pearson M."/>
            <person name="Priest M."/>
            <person name="Roberts A."/>
            <person name="Saif S."/>
            <person name="Shea T."/>
            <person name="Sisk P."/>
            <person name="Sykes S."/>
            <person name="Wortman J."/>
            <person name="Nusbaum C."/>
            <person name="Birren B."/>
        </authorList>
    </citation>
    <scope>NUCLEOTIDE SEQUENCE [LARGE SCALE GENOMIC DNA]</scope>
    <source>
        <strain evidence="16 18">ATCC BAA-383</strain>
    </source>
</reference>
<evidence type="ECO:0000256" key="5">
    <source>
        <dbReference type="ARBA" id="ARBA00022679"/>
    </source>
</evidence>
<evidence type="ECO:0000256" key="7">
    <source>
        <dbReference type="ARBA" id="ARBA00022692"/>
    </source>
</evidence>
<dbReference type="NCBIfam" id="TIGR02003">
    <property type="entry name" value="PTS-II-BC-unk1"/>
    <property type="match status" value="1"/>
</dbReference>
<dbReference type="PROSITE" id="PS00371">
    <property type="entry name" value="PTS_EIIA_TYPE_1_HIS"/>
    <property type="match status" value="1"/>
</dbReference>
<evidence type="ECO:0000313" key="19">
    <source>
        <dbReference type="Proteomes" id="UP000014157"/>
    </source>
</evidence>
<dbReference type="InterPro" id="IPR001127">
    <property type="entry name" value="PTS_EIIA_1_perm"/>
</dbReference>
<dbReference type="GO" id="GO:0005886">
    <property type="term" value="C:plasma membrane"/>
    <property type="evidence" value="ECO:0007669"/>
    <property type="project" value="UniProtKB-SubCell"/>
</dbReference>
<dbReference type="NCBIfam" id="TIGR00826">
    <property type="entry name" value="EIIB_glc"/>
    <property type="match status" value="1"/>
</dbReference>
<dbReference type="OrthoDB" id="9764327at2"/>
<keyword evidence="9 12" id="KW-1133">Transmembrane helix</keyword>
<feature type="transmembrane region" description="Helical" evidence="12">
    <location>
        <begin position="57"/>
        <end position="78"/>
    </location>
</feature>
<dbReference type="Gene3D" id="2.70.70.10">
    <property type="entry name" value="Glucose Permease (Domain IIA)"/>
    <property type="match status" value="1"/>
</dbReference>
<dbReference type="Gene3D" id="3.30.1360.60">
    <property type="entry name" value="Glucose permease domain IIB"/>
    <property type="match status" value="1"/>
</dbReference>
<feature type="domain" description="PTS EIIB type-1" evidence="14">
    <location>
        <begin position="472"/>
        <end position="554"/>
    </location>
</feature>
<evidence type="ECO:0000256" key="12">
    <source>
        <dbReference type="SAM" id="Phobius"/>
    </source>
</evidence>
<dbReference type="Pfam" id="PF00358">
    <property type="entry name" value="PTS_EIIA_1"/>
    <property type="match status" value="1"/>
</dbReference>
<reference evidence="17 19" key="2">
    <citation type="submission" date="2013-03" db="EMBL/GenBank/DDBJ databases">
        <title>The Genome Sequence of Enterococcus moraviensis BAA-383 (PacBio/Illumina hybrid assembly).</title>
        <authorList>
            <consortium name="The Broad Institute Genomics Platform"/>
            <consortium name="The Broad Institute Genome Sequencing Center for Infectious Disease"/>
            <person name="Earl A."/>
            <person name="Russ C."/>
            <person name="Gilmore M."/>
            <person name="Surin D."/>
            <person name="Walker B."/>
            <person name="Young S."/>
            <person name="Zeng Q."/>
            <person name="Gargeya S."/>
            <person name="Fitzgerald M."/>
            <person name="Haas B."/>
            <person name="Abouelleil A."/>
            <person name="Allen A.W."/>
            <person name="Alvarado L."/>
            <person name="Arachchi H.M."/>
            <person name="Berlin A.M."/>
            <person name="Chapman S.B."/>
            <person name="Gainer-Dewar J."/>
            <person name="Goldberg J."/>
            <person name="Griggs A."/>
            <person name="Gujja S."/>
            <person name="Hansen M."/>
            <person name="Howarth C."/>
            <person name="Imamovic A."/>
            <person name="Ireland A."/>
            <person name="Larimer J."/>
            <person name="McCowan C."/>
            <person name="Murphy C."/>
            <person name="Pearson M."/>
            <person name="Poon T.W."/>
            <person name="Priest M."/>
            <person name="Roberts A."/>
            <person name="Saif S."/>
            <person name="Shea T."/>
            <person name="Sisk P."/>
            <person name="Sykes S."/>
            <person name="Wortman J."/>
            <person name="Nusbaum C."/>
            <person name="Birren B."/>
        </authorList>
    </citation>
    <scope>NUCLEOTIDE SEQUENCE [LARGE SCALE GENOMIC DNA]</scope>
    <source>
        <strain evidence="17 19">ATCC BAA-383</strain>
    </source>
</reference>
<evidence type="ECO:0000259" key="13">
    <source>
        <dbReference type="PROSITE" id="PS51093"/>
    </source>
</evidence>
<dbReference type="PANTHER" id="PTHR30009:SF8">
    <property type="entry name" value="PTS SYSTEM, IIBC COMPONENT"/>
    <property type="match status" value="1"/>
</dbReference>
<dbReference type="PROSITE" id="PS51093">
    <property type="entry name" value="PTS_EIIA_TYPE_1"/>
    <property type="match status" value="1"/>
</dbReference>
<gene>
    <name evidence="17" type="ORF">I586_02908</name>
    <name evidence="16" type="ORF">UAY_00173</name>
</gene>
<keyword evidence="7 12" id="KW-0812">Transmembrane</keyword>
<feature type="domain" description="PTS EIIC type-1" evidence="15">
    <location>
        <begin position="4"/>
        <end position="449"/>
    </location>
</feature>
<evidence type="ECO:0000256" key="8">
    <source>
        <dbReference type="ARBA" id="ARBA00022777"/>
    </source>
</evidence>
<dbReference type="eggNOG" id="COG2190">
    <property type="taxonomic scope" value="Bacteria"/>
</dbReference>
<dbReference type="GO" id="GO:0090563">
    <property type="term" value="F:protein-phosphocysteine-sugar phosphotransferase activity"/>
    <property type="evidence" value="ECO:0007669"/>
    <property type="project" value="TreeGrafter"/>
</dbReference>
<evidence type="ECO:0000256" key="6">
    <source>
        <dbReference type="ARBA" id="ARBA00022683"/>
    </source>
</evidence>
<comment type="subcellular location">
    <subcellularLocation>
        <location evidence="1">Cell membrane</location>
        <topology evidence="1">Multi-pass membrane protein</topology>
    </subcellularLocation>
</comment>
<dbReference type="InterPro" id="IPR001996">
    <property type="entry name" value="PTS_IIB_1"/>
</dbReference>
<dbReference type="CDD" id="cd00212">
    <property type="entry name" value="PTS_IIB_glc"/>
    <property type="match status" value="1"/>
</dbReference>
<feature type="transmembrane region" description="Helical" evidence="12">
    <location>
        <begin position="309"/>
        <end position="330"/>
    </location>
</feature>
<feature type="transmembrane region" description="Helical" evidence="12">
    <location>
        <begin position="179"/>
        <end position="202"/>
    </location>
</feature>
<comment type="caution">
    <text evidence="16">The sequence shown here is derived from an EMBL/GenBank/DDBJ whole genome shotgun (WGS) entry which is preliminary data.</text>
</comment>
<keyword evidence="8" id="KW-0418">Kinase</keyword>
<dbReference type="PROSITE" id="PS51103">
    <property type="entry name" value="PTS_EIIC_TYPE_1"/>
    <property type="match status" value="1"/>
</dbReference>
<dbReference type="InterPro" id="IPR011300">
    <property type="entry name" value="PTS_IIBC"/>
</dbReference>
<dbReference type="NCBIfam" id="TIGR00830">
    <property type="entry name" value="PTBA"/>
    <property type="match status" value="1"/>
</dbReference>
<keyword evidence="2" id="KW-0813">Transport</keyword>
<dbReference type="STRING" id="155617.RV09_GL000909"/>
<dbReference type="InterPro" id="IPR018113">
    <property type="entry name" value="PTrfase_EIIB_Cys"/>
</dbReference>
<feature type="transmembrane region" description="Helical" evidence="12">
    <location>
        <begin position="415"/>
        <end position="437"/>
    </location>
</feature>
<keyword evidence="3" id="KW-1003">Cell membrane</keyword>
<dbReference type="AlphaFoldDB" id="R2RGQ4"/>
<sequence>MKKLLSFEFWQKFGKALMVVIAVMPAAGLMISIGKTIPLINPDWAMLATTGGVIENIGWAVIGNLHILFALAIGGSWAKERAGGAFAAGLSFILINRITGSIFGVTSAMLADEKAFTHTLFGTKIMVKGFFTSVLEAPALNMGVFVGIIAGFVGAMAFNKYYNYRKLPDALSFFNGKRFVPFVVILWSTIVAILLAIIWPYIQAGINNFGLWIAQSQDTAPVLAPFLYGTLERLLLPFGLHHMLTIPINYTQLGGTYEILSGAQAGTQVFGQDPLWLAWATDLVNLKGAGDTSQYNFVLTNWTPARFKVGQMIGASGILMGMTLAMYRNVDSDKRASYKSMYLSAALAVFLTGVTEPLEFMFMFAAVPLYIVYAIIQGAAFAMADLVALRVHSFGNIELLTRTPLAIKAGLGGDLLNFVLCTIAFGVLTYFIANFMIKKFNFATPGRNGNYDNTEAQTDSSSSNTSNTDGIDPQIIDIIHLLGGKENIVDVDACMTRLRVSVTDKGKVGTEEAWKKAGAMGLIVKDNGVQAVYGPKADVLKSDIQDLLDSGATIPTPERTESIDTATSATDYLGISKTIVPVANGEVIAIEQVDDPVFSQKMMGDGFAVIPEDTTIYAPIDGVISSIFPSKHALGIQTEDGIEVLIHMGLDTVEMKDSAFTILVTEGQKITAGESIATADLEKIKAAGKQTTMIVVFTNGEKVNAFHLDKVGKQEPGTTIGRLDI</sequence>
<protein>
    <submittedName>
        <fullName evidence="16">PTS system, IIBC component</fullName>
    </submittedName>
</protein>
<name>R2RGQ4_9ENTE</name>
<dbReference type="FunFam" id="2.70.70.10:FF:000001">
    <property type="entry name" value="PTS system glucose-specific IIA component"/>
    <property type="match status" value="1"/>
</dbReference>
<dbReference type="Pfam" id="PF02378">
    <property type="entry name" value="PTS_EIIC"/>
    <property type="match status" value="1"/>
</dbReference>
<dbReference type="InterPro" id="IPR011055">
    <property type="entry name" value="Dup_hybrid_motif"/>
</dbReference>
<dbReference type="PANTHER" id="PTHR30009">
    <property type="entry name" value="CYTOCHROME C-TYPE SYNTHESIS PROTEIN AND PTS TRANSMEMBRANE COMPONENT"/>
    <property type="match status" value="1"/>
</dbReference>
<feature type="transmembrane region" description="Helical" evidence="12">
    <location>
        <begin position="342"/>
        <end position="364"/>
    </location>
</feature>
<dbReference type="InterPro" id="IPR050429">
    <property type="entry name" value="PTS_Glucose_EIICBA"/>
</dbReference>
<feature type="domain" description="PTS EIIA type-1" evidence="13">
    <location>
        <begin position="595"/>
        <end position="699"/>
    </location>
</feature>
<dbReference type="GO" id="GO:0016301">
    <property type="term" value="F:kinase activity"/>
    <property type="evidence" value="ECO:0007669"/>
    <property type="project" value="UniProtKB-KW"/>
</dbReference>
<dbReference type="Proteomes" id="UP000013781">
    <property type="component" value="Unassembled WGS sequence"/>
</dbReference>
<dbReference type="RefSeq" id="WP_010763596.1">
    <property type="nucleotide sequence ID" value="NZ_ASWB01000004.1"/>
</dbReference>
<evidence type="ECO:0000259" key="15">
    <source>
        <dbReference type="PROSITE" id="PS51103"/>
    </source>
</evidence>
<keyword evidence="5" id="KW-0808">Transferase</keyword>
<dbReference type="HOGENOM" id="CLU_012312_1_1_9"/>
<dbReference type="InterPro" id="IPR013013">
    <property type="entry name" value="PTS_EIIC_1"/>
</dbReference>
<dbReference type="EMBL" id="ASWB01000004">
    <property type="protein sequence ID" value="EOT65174.1"/>
    <property type="molecule type" value="Genomic_DNA"/>
</dbReference>
<evidence type="ECO:0000313" key="18">
    <source>
        <dbReference type="Proteomes" id="UP000013781"/>
    </source>
</evidence>
<feature type="transmembrane region" description="Helical" evidence="12">
    <location>
        <begin position="370"/>
        <end position="394"/>
    </location>
</feature>
<dbReference type="PROSITE" id="PS01035">
    <property type="entry name" value="PTS_EIIB_TYPE_1_CYS"/>
    <property type="match status" value="1"/>
</dbReference>
<dbReference type="eggNOG" id="COG1263">
    <property type="taxonomic scope" value="Bacteria"/>
</dbReference>
<evidence type="ECO:0000313" key="17">
    <source>
        <dbReference type="EMBL" id="EOT65174.1"/>
    </source>
</evidence>
<dbReference type="Pfam" id="PF00367">
    <property type="entry name" value="PTS_EIIB"/>
    <property type="match status" value="1"/>
</dbReference>
<evidence type="ECO:0000313" key="16">
    <source>
        <dbReference type="EMBL" id="EOI06831.1"/>
    </source>
</evidence>
<evidence type="ECO:0000256" key="4">
    <source>
        <dbReference type="ARBA" id="ARBA00022597"/>
    </source>
</evidence>
<dbReference type="SUPFAM" id="SSF51261">
    <property type="entry name" value="Duplicated hybrid motif"/>
    <property type="match status" value="1"/>
</dbReference>
<organism evidence="16 18">
    <name type="scientific">Enterococcus moraviensis ATCC BAA-383</name>
    <dbReference type="NCBI Taxonomy" id="1158609"/>
    <lineage>
        <taxon>Bacteria</taxon>
        <taxon>Bacillati</taxon>
        <taxon>Bacillota</taxon>
        <taxon>Bacilli</taxon>
        <taxon>Lactobacillales</taxon>
        <taxon>Enterococcaceae</taxon>
        <taxon>Enterococcus</taxon>
    </lineage>
</organism>
<dbReference type="eggNOG" id="COG1264">
    <property type="taxonomic scope" value="Bacteria"/>
</dbReference>
<accession>R2RGQ4</accession>
<feature type="transmembrane region" description="Helical" evidence="12">
    <location>
        <begin position="85"/>
        <end position="111"/>
    </location>
</feature>
<evidence type="ECO:0000259" key="14">
    <source>
        <dbReference type="PROSITE" id="PS51098"/>
    </source>
</evidence>
<dbReference type="InterPro" id="IPR003352">
    <property type="entry name" value="PTS_EIIC"/>
</dbReference>
<dbReference type="Proteomes" id="UP000014157">
    <property type="component" value="Unassembled WGS sequence"/>
</dbReference>
<proteinExistence type="predicted"/>
<dbReference type="PROSITE" id="PS51098">
    <property type="entry name" value="PTS_EIIB_TYPE_1"/>
    <property type="match status" value="1"/>
</dbReference>
<dbReference type="GO" id="GO:0009401">
    <property type="term" value="P:phosphoenolpyruvate-dependent sugar phosphotransferase system"/>
    <property type="evidence" value="ECO:0007669"/>
    <property type="project" value="UniProtKB-KW"/>
</dbReference>
<dbReference type="SUPFAM" id="SSF55604">
    <property type="entry name" value="Glucose permease domain IIB"/>
    <property type="match status" value="1"/>
</dbReference>
<feature type="active site" description="Phosphocysteine intermediate; for EIIB activity" evidence="11">
    <location>
        <position position="494"/>
    </location>
</feature>
<evidence type="ECO:0000256" key="9">
    <source>
        <dbReference type="ARBA" id="ARBA00022989"/>
    </source>
</evidence>
<evidence type="ECO:0000256" key="1">
    <source>
        <dbReference type="ARBA" id="ARBA00004651"/>
    </source>
</evidence>
<evidence type="ECO:0000256" key="3">
    <source>
        <dbReference type="ARBA" id="ARBA00022475"/>
    </source>
</evidence>
<keyword evidence="6" id="KW-0598">Phosphotransferase system</keyword>
<evidence type="ECO:0000256" key="11">
    <source>
        <dbReference type="PROSITE-ProRule" id="PRU00421"/>
    </source>
</evidence>
<keyword evidence="19" id="KW-1185">Reference proteome</keyword>